<dbReference type="RefSeq" id="WP_248355624.1">
    <property type="nucleotide sequence ID" value="NZ_AP025591.1"/>
</dbReference>
<feature type="domain" description="Pilus formation protein N-terminal" evidence="2">
    <location>
        <begin position="26"/>
        <end position="90"/>
    </location>
</feature>
<dbReference type="Proteomes" id="UP001162891">
    <property type="component" value="Chromosome"/>
</dbReference>
<dbReference type="InterPro" id="IPR032789">
    <property type="entry name" value="T2SS-T3SS_pil_N"/>
</dbReference>
<gene>
    <name evidence="3" type="ORF">AMOR_52190</name>
</gene>
<feature type="chain" id="PRO_5045626446" description="Pilus formation protein N-terminal domain-containing protein" evidence="1">
    <location>
        <begin position="21"/>
        <end position="170"/>
    </location>
</feature>
<keyword evidence="4" id="KW-1185">Reference proteome</keyword>
<accession>A0ABN6N2X8</accession>
<reference evidence="4" key="1">
    <citation type="journal article" date="2022" name="Int. J. Syst. Evol. Microbiol.">
        <title>Anaeromyxobacter oryzae sp. nov., Anaeromyxobacter diazotrophicus sp. nov. and Anaeromyxobacter paludicola sp. nov., isolated from paddy soils.</title>
        <authorList>
            <person name="Itoh H."/>
            <person name="Xu Z."/>
            <person name="Mise K."/>
            <person name="Masuda Y."/>
            <person name="Ushijima N."/>
            <person name="Hayakawa C."/>
            <person name="Shiratori Y."/>
            <person name="Senoo K."/>
        </authorList>
    </citation>
    <scope>NUCLEOTIDE SEQUENCE [LARGE SCALE GENOMIC DNA]</scope>
    <source>
        <strain evidence="4">Red232</strain>
    </source>
</reference>
<proteinExistence type="predicted"/>
<feature type="signal peptide" evidence="1">
    <location>
        <begin position="1"/>
        <end position="20"/>
    </location>
</feature>
<sequence>MRAPVRRLLALAALLGPAAAAGGVPLMLAERQVATLEFDRPVARLATTDPDLLALEPSGARVRMTGLRAGRASVEVAFADGAIVAYDVTVEAAQRPAALAAAPAVLELAVGEARRVAVPGLARALLEENGIARVTAEAGAAVVVGVSPGSAALVLVDGAGARTTWSVRVR</sequence>
<dbReference type="Pfam" id="PF13629">
    <property type="entry name" value="T2SS-T3SS_pil_N"/>
    <property type="match status" value="1"/>
</dbReference>
<protein>
    <recommendedName>
        <fullName evidence="2">Pilus formation protein N-terminal domain-containing protein</fullName>
    </recommendedName>
</protein>
<keyword evidence="1" id="KW-0732">Signal</keyword>
<name>A0ABN6N2X8_9BACT</name>
<organism evidence="3 4">
    <name type="scientific">Anaeromyxobacter oryzae</name>
    <dbReference type="NCBI Taxonomy" id="2918170"/>
    <lineage>
        <taxon>Bacteria</taxon>
        <taxon>Pseudomonadati</taxon>
        <taxon>Myxococcota</taxon>
        <taxon>Myxococcia</taxon>
        <taxon>Myxococcales</taxon>
        <taxon>Cystobacterineae</taxon>
        <taxon>Anaeromyxobacteraceae</taxon>
        <taxon>Anaeromyxobacter</taxon>
    </lineage>
</organism>
<evidence type="ECO:0000259" key="2">
    <source>
        <dbReference type="Pfam" id="PF13629"/>
    </source>
</evidence>
<evidence type="ECO:0000313" key="3">
    <source>
        <dbReference type="EMBL" id="BDG06223.1"/>
    </source>
</evidence>
<evidence type="ECO:0000313" key="4">
    <source>
        <dbReference type="Proteomes" id="UP001162891"/>
    </source>
</evidence>
<evidence type="ECO:0000256" key="1">
    <source>
        <dbReference type="SAM" id="SignalP"/>
    </source>
</evidence>
<dbReference type="EMBL" id="AP025591">
    <property type="protein sequence ID" value="BDG06223.1"/>
    <property type="molecule type" value="Genomic_DNA"/>
</dbReference>